<feature type="domain" description="Type II secretion system protein GspF" evidence="9">
    <location>
        <begin position="272"/>
        <end position="394"/>
    </location>
</feature>
<evidence type="ECO:0000259" key="9">
    <source>
        <dbReference type="Pfam" id="PF00482"/>
    </source>
</evidence>
<feature type="transmembrane region" description="Helical" evidence="8">
    <location>
        <begin position="168"/>
        <end position="191"/>
    </location>
</feature>
<dbReference type="GO" id="GO:0015627">
    <property type="term" value="C:type II protein secretion system complex"/>
    <property type="evidence" value="ECO:0007669"/>
    <property type="project" value="InterPro"/>
</dbReference>
<protein>
    <submittedName>
        <fullName evidence="10">General secretion pathway protein GspF</fullName>
    </submittedName>
</protein>
<dbReference type="FunFam" id="1.20.81.30:FF:000001">
    <property type="entry name" value="Type II secretion system protein F"/>
    <property type="match status" value="2"/>
</dbReference>
<dbReference type="PRINTS" id="PR00812">
    <property type="entry name" value="BCTERIALGSPF"/>
</dbReference>
<dbReference type="AlphaFoldDB" id="A0A0G3GEY6"/>
<dbReference type="InterPro" id="IPR042094">
    <property type="entry name" value="T2SS_GspF_sf"/>
</dbReference>
<keyword evidence="7 8" id="KW-0472">Membrane</keyword>
<proteinExistence type="inferred from homology"/>
<dbReference type="InterPro" id="IPR003004">
    <property type="entry name" value="GspF/PilC"/>
</dbReference>
<name>A0A0G3GEY6_9PSED</name>
<dbReference type="PANTHER" id="PTHR30012">
    <property type="entry name" value="GENERAL SECRETION PATHWAY PROTEIN"/>
    <property type="match status" value="1"/>
</dbReference>
<dbReference type="InterPro" id="IPR011850">
    <property type="entry name" value="T2SS_GspF"/>
</dbReference>
<keyword evidence="3" id="KW-1003">Cell membrane</keyword>
<keyword evidence="4" id="KW-0997">Cell inner membrane</keyword>
<evidence type="ECO:0000256" key="1">
    <source>
        <dbReference type="ARBA" id="ARBA00004429"/>
    </source>
</evidence>
<feature type="transmembrane region" description="Helical" evidence="8">
    <location>
        <begin position="371"/>
        <end position="396"/>
    </location>
</feature>
<evidence type="ECO:0000256" key="6">
    <source>
        <dbReference type="ARBA" id="ARBA00022989"/>
    </source>
</evidence>
<evidence type="ECO:0000256" key="3">
    <source>
        <dbReference type="ARBA" id="ARBA00022475"/>
    </source>
</evidence>
<dbReference type="GO" id="GO:0015628">
    <property type="term" value="P:protein secretion by the type II secretion system"/>
    <property type="evidence" value="ECO:0007669"/>
    <property type="project" value="InterPro"/>
</dbReference>
<dbReference type="Pfam" id="PF00482">
    <property type="entry name" value="T2SSF"/>
    <property type="match status" value="2"/>
</dbReference>
<feature type="domain" description="Type II secretion system protein GspF" evidence="9">
    <location>
        <begin position="70"/>
        <end position="192"/>
    </location>
</feature>
<feature type="transmembrane region" description="Helical" evidence="8">
    <location>
        <begin position="221"/>
        <end position="241"/>
    </location>
</feature>
<evidence type="ECO:0000313" key="11">
    <source>
        <dbReference type="Proteomes" id="UP000035212"/>
    </source>
</evidence>
<dbReference type="GO" id="GO:0005886">
    <property type="term" value="C:plasma membrane"/>
    <property type="evidence" value="ECO:0007669"/>
    <property type="project" value="UniProtKB-SubCell"/>
</dbReference>
<dbReference type="PANTHER" id="PTHR30012:SF0">
    <property type="entry name" value="TYPE II SECRETION SYSTEM PROTEIN F-RELATED"/>
    <property type="match status" value="1"/>
</dbReference>
<sequence>MNRYRFEAADAQGKIESGHLEADSQSAAFSLLRSRGLTALQVEAERSTAQASGGGLFSARLSDNDLAWATRQLASLLGASLPLEAALSATVEQAERKHIAQTLSAVRADVRSGMRLAEALAARPRDFPEIYRALIAAGEESGDLAQVMERLADYIEERNNLRGKILTAFIYPGVVGLVSIAIVIFLLSYVVPQVVSAFSQARQDLPGLTLAMLTASDFIRAWGWLCFCLLAGGFWSWRLYLRNPAARLGWHARVLRLPLIGRFVLGLNTARFASTLAILGGAGVPLLRALEAARQTLSNERLSLSVSDATAKVREGVNLAAALRVEKVFPPILIHLIASGEKTGCLPPMLERAAQTLSRDIERRAMGMTALLEPLMIVIMGGVVLVIVMAVLLPIIEINQLVQ</sequence>
<dbReference type="Gene3D" id="1.20.81.30">
    <property type="entry name" value="Type II secretion system (T2SS), domain F"/>
    <property type="match status" value="2"/>
</dbReference>
<gene>
    <name evidence="10" type="ORF">VM99_17665</name>
</gene>
<dbReference type="Proteomes" id="UP000035212">
    <property type="component" value="Chromosome"/>
</dbReference>
<accession>A0A0G3GEY6</accession>
<dbReference type="InterPro" id="IPR018076">
    <property type="entry name" value="T2SS_GspF_dom"/>
</dbReference>
<dbReference type="NCBIfam" id="TIGR02120">
    <property type="entry name" value="GspF"/>
    <property type="match status" value="1"/>
</dbReference>
<keyword evidence="6 8" id="KW-1133">Transmembrane helix</keyword>
<evidence type="ECO:0000256" key="5">
    <source>
        <dbReference type="ARBA" id="ARBA00022692"/>
    </source>
</evidence>
<comment type="subcellular location">
    <subcellularLocation>
        <location evidence="1">Cell inner membrane</location>
        <topology evidence="1">Multi-pass membrane protein</topology>
    </subcellularLocation>
</comment>
<reference evidence="11" key="2">
    <citation type="submission" date="2015-03" db="EMBL/GenBank/DDBJ databases">
        <authorList>
            <person name="Deng P."/>
            <person name="Lu S."/>
        </authorList>
    </citation>
    <scope>NUCLEOTIDE SEQUENCE [LARGE SCALE GENOMIC DNA]</scope>
    <source>
        <strain evidence="11">UFB2</strain>
    </source>
</reference>
<evidence type="ECO:0000256" key="4">
    <source>
        <dbReference type="ARBA" id="ARBA00022519"/>
    </source>
</evidence>
<evidence type="ECO:0000256" key="7">
    <source>
        <dbReference type="ARBA" id="ARBA00023136"/>
    </source>
</evidence>
<keyword evidence="5 8" id="KW-0812">Transmembrane</keyword>
<organism evidence="10 11">
    <name type="scientific">Pseudomonas chlororaphis</name>
    <dbReference type="NCBI Taxonomy" id="587753"/>
    <lineage>
        <taxon>Bacteria</taxon>
        <taxon>Pseudomonadati</taxon>
        <taxon>Pseudomonadota</taxon>
        <taxon>Gammaproteobacteria</taxon>
        <taxon>Pseudomonadales</taxon>
        <taxon>Pseudomonadaceae</taxon>
        <taxon>Pseudomonas</taxon>
    </lineage>
</organism>
<evidence type="ECO:0000256" key="8">
    <source>
        <dbReference type="SAM" id="Phobius"/>
    </source>
</evidence>
<evidence type="ECO:0000313" key="10">
    <source>
        <dbReference type="EMBL" id="AKJ99805.1"/>
    </source>
</evidence>
<dbReference type="PATRIC" id="fig|587753.11.peg.3610"/>
<comment type="similarity">
    <text evidence="2">Belongs to the GSP F family.</text>
</comment>
<evidence type="ECO:0000256" key="2">
    <source>
        <dbReference type="ARBA" id="ARBA00005745"/>
    </source>
</evidence>
<dbReference type="EMBL" id="CP011020">
    <property type="protein sequence ID" value="AKJ99805.1"/>
    <property type="molecule type" value="Genomic_DNA"/>
</dbReference>
<reference evidence="10 11" key="1">
    <citation type="journal article" date="2015" name="Stand. Genomic Sci.">
        <title>Complete genome of Pseudomonas chlororaphis strain UFB2, a soil bacterium with antibacterial activity against bacterial canker pathogen of tomato.</title>
        <authorList>
            <person name="Deng P."/>
            <person name="Wang X."/>
            <person name="Baird S.M."/>
            <person name="Lu S.E."/>
        </authorList>
    </citation>
    <scope>NUCLEOTIDE SEQUENCE [LARGE SCALE GENOMIC DNA]</scope>
    <source>
        <strain evidence="10 11">UFB2</strain>
    </source>
</reference>